<dbReference type="EMBL" id="NPEF02000016">
    <property type="protein sequence ID" value="MDV6236695.1"/>
    <property type="molecule type" value="Genomic_DNA"/>
</dbReference>
<comment type="caution">
    <text evidence="3">The sequence shown here is derived from an EMBL/GenBank/DDBJ whole genome shotgun (WGS) entry which is preliminary data.</text>
</comment>
<evidence type="ECO:0000259" key="1">
    <source>
        <dbReference type="Pfam" id="PF02627"/>
    </source>
</evidence>
<dbReference type="PANTHER" id="PTHR34846:SF10">
    <property type="entry name" value="CYTOPLASMIC PROTEIN"/>
    <property type="match status" value="1"/>
</dbReference>
<sequence length="145" mass="16889">MKRRMNYAKVYPAAYQTMIKLEEFSKQGGIEPILYELIKIRVSQINGCAFCIQMHTRDLRAMGEDEKRIYLLNAWKEADYYSDKEKAALELAETITKISENGVPDTIYQKTREHFEEKEFVALVVLINTINSWNRIAISTGMRAE</sequence>
<gene>
    <name evidence="2" type="ORF">CH379_013780</name>
    <name evidence="3" type="ORF">CH379_14450</name>
</gene>
<dbReference type="Gene3D" id="1.20.1290.10">
    <property type="entry name" value="AhpD-like"/>
    <property type="match status" value="1"/>
</dbReference>
<dbReference type="OrthoDB" id="9801997at2"/>
<accession>A0A2N0B6Q3</accession>
<feature type="domain" description="Carboxymuconolactone decarboxylase-like" evidence="1">
    <location>
        <begin position="12"/>
        <end position="93"/>
    </location>
</feature>
<dbReference type="Pfam" id="PF02627">
    <property type="entry name" value="CMD"/>
    <property type="match status" value="1"/>
</dbReference>
<evidence type="ECO:0000313" key="3">
    <source>
        <dbReference type="EMBL" id="PJZ92206.1"/>
    </source>
</evidence>
<dbReference type="InterPro" id="IPR004675">
    <property type="entry name" value="AhpD_core"/>
</dbReference>
<evidence type="ECO:0000313" key="2">
    <source>
        <dbReference type="EMBL" id="MDV6236695.1"/>
    </source>
</evidence>
<reference evidence="2" key="3">
    <citation type="submission" date="2023-10" db="EMBL/GenBank/DDBJ databases">
        <authorList>
            <person name="Picardeau M."/>
            <person name="Thibeaux R."/>
        </authorList>
    </citation>
    <scope>NUCLEOTIDE SEQUENCE</scope>
    <source>
        <strain evidence="2">ATI7-C-A5</strain>
    </source>
</reference>
<dbReference type="EMBL" id="NPEF01000160">
    <property type="protein sequence ID" value="PJZ92206.1"/>
    <property type="molecule type" value="Genomic_DNA"/>
</dbReference>
<dbReference type="Proteomes" id="UP000232122">
    <property type="component" value="Unassembled WGS sequence"/>
</dbReference>
<name>A0A2N0BII6_9LEPT</name>
<proteinExistence type="predicted"/>
<dbReference type="PANTHER" id="PTHR34846">
    <property type="entry name" value="4-CARBOXYMUCONOLACTONE DECARBOXYLASE FAMILY PROTEIN (AFU_ORTHOLOGUE AFUA_6G11590)"/>
    <property type="match status" value="1"/>
</dbReference>
<dbReference type="InterPro" id="IPR029032">
    <property type="entry name" value="AhpD-like"/>
</dbReference>
<keyword evidence="4" id="KW-1185">Reference proteome</keyword>
<reference evidence="2 4" key="2">
    <citation type="journal article" date="2018" name="Microb. Genom.">
        <title>Deciphering the unexplored Leptospira diversity from soils uncovers genomic evolution to virulence.</title>
        <authorList>
            <person name="Thibeaux R."/>
            <person name="Iraola G."/>
            <person name="Ferres I."/>
            <person name="Bierque E."/>
            <person name="Girault D."/>
            <person name="Soupe-Gilbert M.E."/>
            <person name="Picardeau M."/>
            <person name="Goarant C."/>
        </authorList>
    </citation>
    <scope>NUCLEOTIDE SEQUENCE [LARGE SCALE GENOMIC DNA]</scope>
    <source>
        <strain evidence="2 4">ATI7-C-A5</strain>
    </source>
</reference>
<dbReference type="AlphaFoldDB" id="A0A2N0BII6"/>
<organism evidence="3">
    <name type="scientific">Leptospira ellisii</name>
    <dbReference type="NCBI Taxonomy" id="2023197"/>
    <lineage>
        <taxon>Bacteria</taxon>
        <taxon>Pseudomonadati</taxon>
        <taxon>Spirochaetota</taxon>
        <taxon>Spirochaetia</taxon>
        <taxon>Leptospirales</taxon>
        <taxon>Leptospiraceae</taxon>
        <taxon>Leptospira</taxon>
    </lineage>
</organism>
<reference evidence="3" key="1">
    <citation type="submission" date="2017-07" db="EMBL/GenBank/DDBJ databases">
        <title>Leptospira spp. isolated from tropical soils.</title>
        <authorList>
            <person name="Thibeaux R."/>
            <person name="Iraola G."/>
            <person name="Ferres I."/>
            <person name="Bierque E."/>
            <person name="Girault D."/>
            <person name="Soupe-Gilbert M.-E."/>
            <person name="Picardeau M."/>
            <person name="Goarant C."/>
        </authorList>
    </citation>
    <scope>NUCLEOTIDE SEQUENCE [LARGE SCALE GENOMIC DNA]</scope>
    <source>
        <strain evidence="3">ATI7-C-A5</strain>
    </source>
</reference>
<dbReference type="RefSeq" id="WP_100747564.1">
    <property type="nucleotide sequence ID" value="NZ_NPEF02000016.1"/>
</dbReference>
<dbReference type="GO" id="GO:0051920">
    <property type="term" value="F:peroxiredoxin activity"/>
    <property type="evidence" value="ECO:0007669"/>
    <property type="project" value="InterPro"/>
</dbReference>
<dbReference type="SUPFAM" id="SSF69118">
    <property type="entry name" value="AhpD-like"/>
    <property type="match status" value="1"/>
</dbReference>
<dbReference type="NCBIfam" id="TIGR00778">
    <property type="entry name" value="ahpD_dom"/>
    <property type="match status" value="1"/>
</dbReference>
<dbReference type="InterPro" id="IPR003779">
    <property type="entry name" value="CMD-like"/>
</dbReference>
<protein>
    <submittedName>
        <fullName evidence="2">Carboxymuconolactone decarboxylase family protein</fullName>
    </submittedName>
</protein>
<accession>A0A2N0BII6</accession>
<evidence type="ECO:0000313" key="4">
    <source>
        <dbReference type="Proteomes" id="UP000232122"/>
    </source>
</evidence>